<proteinExistence type="predicted"/>
<dbReference type="GO" id="GO:0000150">
    <property type="term" value="F:DNA strand exchange activity"/>
    <property type="evidence" value="ECO:0007669"/>
    <property type="project" value="InterPro"/>
</dbReference>
<evidence type="ECO:0000313" key="4">
    <source>
        <dbReference type="Proteomes" id="UP000199701"/>
    </source>
</evidence>
<dbReference type="PROSITE" id="PS51737">
    <property type="entry name" value="RECOMBINASE_DNA_BIND"/>
    <property type="match status" value="1"/>
</dbReference>
<feature type="domain" description="Resolvase/invertase-type recombinase catalytic" evidence="1">
    <location>
        <begin position="3"/>
        <end position="156"/>
    </location>
</feature>
<dbReference type="InterPro" id="IPR050639">
    <property type="entry name" value="SSR_resolvase"/>
</dbReference>
<dbReference type="InterPro" id="IPR006119">
    <property type="entry name" value="Resolv_N"/>
</dbReference>
<accession>A0A1I0RCM0</accession>
<reference evidence="3 4" key="1">
    <citation type="submission" date="2016-10" db="EMBL/GenBank/DDBJ databases">
        <authorList>
            <person name="de Groot N.N."/>
        </authorList>
    </citation>
    <scope>NUCLEOTIDE SEQUENCE [LARGE SCALE GENOMIC DNA]</scope>
    <source>
        <strain evidence="3 4">DSM 9179</strain>
    </source>
</reference>
<dbReference type="AlphaFoldDB" id="A0A1I0RCM0"/>
<dbReference type="Gene3D" id="3.40.50.1390">
    <property type="entry name" value="Resolvase, N-terminal catalytic domain"/>
    <property type="match status" value="1"/>
</dbReference>
<keyword evidence="4" id="KW-1185">Reference proteome</keyword>
<feature type="domain" description="Recombinase" evidence="2">
    <location>
        <begin position="164"/>
        <end position="309"/>
    </location>
</feature>
<dbReference type="Pfam" id="PF13408">
    <property type="entry name" value="Zn_ribbon_recom"/>
    <property type="match status" value="1"/>
</dbReference>
<dbReference type="EMBL" id="FOJI01000013">
    <property type="protein sequence ID" value="SEW37978.1"/>
    <property type="molecule type" value="Genomic_DNA"/>
</dbReference>
<dbReference type="PANTHER" id="PTHR30461">
    <property type="entry name" value="DNA-INVERTASE FROM LAMBDOID PROPHAGE"/>
    <property type="match status" value="1"/>
</dbReference>
<dbReference type="SUPFAM" id="SSF53041">
    <property type="entry name" value="Resolvase-like"/>
    <property type="match status" value="1"/>
</dbReference>
<dbReference type="PROSITE" id="PS51736">
    <property type="entry name" value="RECOMBINASES_3"/>
    <property type="match status" value="1"/>
</dbReference>
<dbReference type="Proteomes" id="UP000199701">
    <property type="component" value="Unassembled WGS sequence"/>
</dbReference>
<dbReference type="Pfam" id="PF07508">
    <property type="entry name" value="Recombinase"/>
    <property type="match status" value="1"/>
</dbReference>
<protein>
    <submittedName>
        <fullName evidence="3">Site-specific DNA recombinase</fullName>
    </submittedName>
</protein>
<evidence type="ECO:0000313" key="3">
    <source>
        <dbReference type="EMBL" id="SEW37978.1"/>
    </source>
</evidence>
<dbReference type="InterPro" id="IPR025827">
    <property type="entry name" value="Zn_ribbon_recom_dom"/>
</dbReference>
<dbReference type="GO" id="GO:0003677">
    <property type="term" value="F:DNA binding"/>
    <property type="evidence" value="ECO:0007669"/>
    <property type="project" value="InterPro"/>
</dbReference>
<sequence>MERAAFYVRLSKEDENKVNRYDNSESIQNQINLLSDYANRNEMETEGIYIDDDYSGLYEDRPEFERLIANAKLGKFTIVLCKTQSRFTRNVQHSEKYLEELFPLLGIRFIGVVDGVDTDVYANKKTRQINGLVNDWYVEDLSNNIRAVFNRKMKEGQNLAAFPTFGYIKDPKDKHKLIIDDQAAEVVRYIYNLSLNGLGVSRIADKLSQEKISTPVQYKKEQGFHYATPNSKYTQKGIWSTTTIKRILNNETYIGWLMQGREKKISYKSKKIIITPREEWIIVKDHHESIISEEVFYKVQKLLKTRRKSCKISPNHLINNKNYKPHVFSGKIICKDCKSIMTKTSGRLAHGHDYFLCQLAKKSKLTECTRHSIRYDYLEQYVAKEIHKIIYTCLENKENVEEIKSHIKIYSEINNKIDKNLNLIIKNSKEITDNEKALSNLYLDKVKGVLSECEYIELKKTFSENNQLLKDKNQTIDRKNEQYELELVRGKNLDFLVNKYADFDKLTFELVNDFISLIEIGETQHNEIKKEEMQINETKMNESENVEMRGHESTEENTQEIVIHWNF</sequence>
<dbReference type="STRING" id="99656.SAMN05421659_113100"/>
<evidence type="ECO:0000259" key="1">
    <source>
        <dbReference type="PROSITE" id="PS51736"/>
    </source>
</evidence>
<dbReference type="SMART" id="SM00857">
    <property type="entry name" value="Resolvase"/>
    <property type="match status" value="1"/>
</dbReference>
<dbReference type="Pfam" id="PF00239">
    <property type="entry name" value="Resolvase"/>
    <property type="match status" value="1"/>
</dbReference>
<name>A0A1I0RCM0_9FIRM</name>
<dbReference type="RefSeq" id="WP_092455772.1">
    <property type="nucleotide sequence ID" value="NZ_FOJI01000013.1"/>
</dbReference>
<dbReference type="PANTHER" id="PTHR30461:SF23">
    <property type="entry name" value="DNA RECOMBINASE-RELATED"/>
    <property type="match status" value="1"/>
</dbReference>
<evidence type="ECO:0000259" key="2">
    <source>
        <dbReference type="PROSITE" id="PS51737"/>
    </source>
</evidence>
<dbReference type="InterPro" id="IPR036162">
    <property type="entry name" value="Resolvase-like_N_sf"/>
</dbReference>
<organism evidence="3 4">
    <name type="scientific">[Clostridium] fimetarium</name>
    <dbReference type="NCBI Taxonomy" id="99656"/>
    <lineage>
        <taxon>Bacteria</taxon>
        <taxon>Bacillati</taxon>
        <taxon>Bacillota</taxon>
        <taxon>Clostridia</taxon>
        <taxon>Lachnospirales</taxon>
        <taxon>Lachnospiraceae</taxon>
    </lineage>
</organism>
<dbReference type="OrthoDB" id="9784557at2"/>
<gene>
    <name evidence="3" type="ORF">SAMN05421659_113100</name>
</gene>
<dbReference type="Gene3D" id="3.90.1750.20">
    <property type="entry name" value="Putative Large Serine Recombinase, Chain B, Domain 2"/>
    <property type="match status" value="1"/>
</dbReference>
<dbReference type="InterPro" id="IPR011109">
    <property type="entry name" value="DNA_bind_recombinase_dom"/>
</dbReference>
<dbReference type="InterPro" id="IPR038109">
    <property type="entry name" value="DNA_bind_recomb_sf"/>
</dbReference>